<name>A0A6S7HGP6_PARCT</name>
<gene>
    <name evidence="1" type="ORF">PACLA_8A039968</name>
</gene>
<evidence type="ECO:0000313" key="1">
    <source>
        <dbReference type="EMBL" id="CAB3994791.1"/>
    </source>
</evidence>
<organism evidence="1 2">
    <name type="scientific">Paramuricea clavata</name>
    <name type="common">Red gorgonian</name>
    <name type="synonym">Violescent sea-whip</name>
    <dbReference type="NCBI Taxonomy" id="317549"/>
    <lineage>
        <taxon>Eukaryota</taxon>
        <taxon>Metazoa</taxon>
        <taxon>Cnidaria</taxon>
        <taxon>Anthozoa</taxon>
        <taxon>Octocorallia</taxon>
        <taxon>Malacalcyonacea</taxon>
        <taxon>Plexauridae</taxon>
        <taxon>Paramuricea</taxon>
    </lineage>
</organism>
<comment type="caution">
    <text evidence="1">The sequence shown here is derived from an EMBL/GenBank/DDBJ whole genome shotgun (WGS) entry which is preliminary data.</text>
</comment>
<sequence length="118" mass="12964">MLLSLRTKSTDLHDALLILYANTLRSLPDGGVTIRVNHAPASSVLNNDKILIKLISSGINLEMGRPKDLNKIPFAEHAIASLVRMELLNLHPEGGPVSKIELALAIPTEFPNPTRRHF</sequence>
<keyword evidence="2" id="KW-1185">Reference proteome</keyword>
<dbReference type="Proteomes" id="UP001152795">
    <property type="component" value="Unassembled WGS sequence"/>
</dbReference>
<proteinExistence type="predicted"/>
<evidence type="ECO:0000313" key="2">
    <source>
        <dbReference type="Proteomes" id="UP001152795"/>
    </source>
</evidence>
<accession>A0A6S7HGP6</accession>
<reference evidence="1" key="1">
    <citation type="submission" date="2020-04" db="EMBL/GenBank/DDBJ databases">
        <authorList>
            <person name="Alioto T."/>
            <person name="Alioto T."/>
            <person name="Gomez Garrido J."/>
        </authorList>
    </citation>
    <scope>NUCLEOTIDE SEQUENCE</scope>
    <source>
        <strain evidence="1">A484AB</strain>
    </source>
</reference>
<dbReference type="EMBL" id="CACRXK020002539">
    <property type="protein sequence ID" value="CAB3994791.1"/>
    <property type="molecule type" value="Genomic_DNA"/>
</dbReference>
<protein>
    <submittedName>
        <fullName evidence="1">Uncharacterized protein</fullName>
    </submittedName>
</protein>
<dbReference type="AlphaFoldDB" id="A0A6S7HGP6"/>